<name>A0A6I9Y5H0_9SAUR</name>
<keyword evidence="2" id="KW-1185">Reference proteome</keyword>
<dbReference type="KEGG" id="tsr:106547241"/>
<dbReference type="OrthoDB" id="10031759at2759"/>
<protein>
    <submittedName>
        <fullName evidence="3">Coiled-coil domain-containing protein 175-like</fullName>
    </submittedName>
</protein>
<sequence>MDDMQDIYDSTHKAYARELAILEETLKKESDKREMLQIELDKITALYENLLEANELFLSESKQTLETMKKSYNKLKKENDRLDKEIKKYTERLKHLTSKLQKKTAYYKKHEAKLTTEIGEIEEEYDSKTKRVEEIEEKLQKNVPLAEELQKELEELSTDYAKQKEVYNGLQDEENALKVGIEYSLREIKRLERQKEIAKDELQTNRDTAFDQMTSLTCSIKFIERDNYEIDRMIFILNGENARLRAGIEYLKEDISAIDVEAKTYQLKRQQIQQCTKVLYELFIKKWKKEEYLQELFLKYRHELLIILEEYVRRGRKRNIKVDYVHEGLQLNYEEMDSLLRSKYLEEADKDKTDLNKLKLEY</sequence>
<reference evidence="3" key="1">
    <citation type="submission" date="2025-08" db="UniProtKB">
        <authorList>
            <consortium name="RefSeq"/>
        </authorList>
    </citation>
    <scope>IDENTIFICATION</scope>
</reference>
<keyword evidence="1" id="KW-0175">Coiled coil</keyword>
<evidence type="ECO:0000313" key="3">
    <source>
        <dbReference type="RefSeq" id="XP_013919808.1"/>
    </source>
</evidence>
<feature type="coiled-coil region" evidence="1">
    <location>
        <begin position="12"/>
        <end position="208"/>
    </location>
</feature>
<gene>
    <name evidence="3" type="primary">LOC106547241</name>
</gene>
<proteinExistence type="predicted"/>
<dbReference type="PANTHER" id="PTHR35347:SF1">
    <property type="entry name" value="COILED-COIL DOMAIN-CONTAINING PROTEIN 175"/>
    <property type="match status" value="1"/>
</dbReference>
<dbReference type="Proteomes" id="UP000504617">
    <property type="component" value="Unplaced"/>
</dbReference>
<dbReference type="AlphaFoldDB" id="A0A6I9Y5H0"/>
<dbReference type="RefSeq" id="XP_013919808.1">
    <property type="nucleotide sequence ID" value="XM_014064333.1"/>
</dbReference>
<evidence type="ECO:0000256" key="1">
    <source>
        <dbReference type="SAM" id="Coils"/>
    </source>
</evidence>
<organism evidence="2 3">
    <name type="scientific">Thamnophis sirtalis</name>
    <dbReference type="NCBI Taxonomy" id="35019"/>
    <lineage>
        <taxon>Eukaryota</taxon>
        <taxon>Metazoa</taxon>
        <taxon>Chordata</taxon>
        <taxon>Craniata</taxon>
        <taxon>Vertebrata</taxon>
        <taxon>Euteleostomi</taxon>
        <taxon>Lepidosauria</taxon>
        <taxon>Squamata</taxon>
        <taxon>Bifurcata</taxon>
        <taxon>Unidentata</taxon>
        <taxon>Episquamata</taxon>
        <taxon>Toxicofera</taxon>
        <taxon>Serpentes</taxon>
        <taxon>Colubroidea</taxon>
        <taxon>Colubridae</taxon>
        <taxon>Natricinae</taxon>
        <taxon>Thamnophis</taxon>
    </lineage>
</organism>
<accession>A0A6I9Y5H0</accession>
<dbReference type="InterPro" id="IPR038834">
    <property type="entry name" value="CCDC175"/>
</dbReference>
<dbReference type="GeneID" id="106547241"/>
<evidence type="ECO:0000313" key="2">
    <source>
        <dbReference type="Proteomes" id="UP000504617"/>
    </source>
</evidence>
<dbReference type="PANTHER" id="PTHR35347">
    <property type="entry name" value="COILED-COIL DOMAIN-CONTAINING PROTEIN 175"/>
    <property type="match status" value="1"/>
</dbReference>